<dbReference type="GeneID" id="63701786"/>
<dbReference type="RefSeq" id="XP_040635324.1">
    <property type="nucleotide sequence ID" value="XM_040786662.1"/>
</dbReference>
<sequence>MHFKIFILPLITLGLASPAPAPSGGLLSDLPDIVDNVKDLLSQDTIDDLQTIVKGGAVLLGGDTPQNLRNLLSKDNIDKLQDVINNAHTLITTSFVNDTSELVGDAAPLVADVSKLLGGILASV</sequence>
<feature type="signal peptide" evidence="1">
    <location>
        <begin position="1"/>
        <end position="16"/>
    </location>
</feature>
<gene>
    <name evidence="2" type="ORF">EURHEDRAFT_518318</name>
</gene>
<evidence type="ECO:0000256" key="1">
    <source>
        <dbReference type="SAM" id="SignalP"/>
    </source>
</evidence>
<keyword evidence="3" id="KW-1185">Reference proteome</keyword>
<name>A0A017S4U2_ASPRC</name>
<feature type="chain" id="PRO_5001499073" evidence="1">
    <location>
        <begin position="17"/>
        <end position="124"/>
    </location>
</feature>
<keyword evidence="1" id="KW-0732">Signal</keyword>
<protein>
    <submittedName>
        <fullName evidence="2">Uncharacterized protein</fullName>
    </submittedName>
</protein>
<reference evidence="3" key="1">
    <citation type="journal article" date="2014" name="Nat. Commun.">
        <title>Genomic adaptations of the halophilic Dead Sea filamentous fungus Eurotium rubrum.</title>
        <authorList>
            <person name="Kis-Papo T."/>
            <person name="Weig A.R."/>
            <person name="Riley R."/>
            <person name="Persoh D."/>
            <person name="Salamov A."/>
            <person name="Sun H."/>
            <person name="Lipzen A."/>
            <person name="Wasser S.P."/>
            <person name="Rambold G."/>
            <person name="Grigoriev I.V."/>
            <person name="Nevo E."/>
        </authorList>
    </citation>
    <scope>NUCLEOTIDE SEQUENCE [LARGE SCALE GENOMIC DNA]</scope>
    <source>
        <strain evidence="3">CBS 135680</strain>
    </source>
</reference>
<dbReference type="OrthoDB" id="3438016at2759"/>
<evidence type="ECO:0000313" key="3">
    <source>
        <dbReference type="Proteomes" id="UP000019804"/>
    </source>
</evidence>
<accession>A0A017S4U2</accession>
<dbReference type="AlphaFoldDB" id="A0A017S4U2"/>
<evidence type="ECO:0000313" key="2">
    <source>
        <dbReference type="EMBL" id="EYE91634.1"/>
    </source>
</evidence>
<organism evidence="2 3">
    <name type="scientific">Aspergillus ruber (strain CBS 135680)</name>
    <dbReference type="NCBI Taxonomy" id="1388766"/>
    <lineage>
        <taxon>Eukaryota</taxon>
        <taxon>Fungi</taxon>
        <taxon>Dikarya</taxon>
        <taxon>Ascomycota</taxon>
        <taxon>Pezizomycotina</taxon>
        <taxon>Eurotiomycetes</taxon>
        <taxon>Eurotiomycetidae</taxon>
        <taxon>Eurotiales</taxon>
        <taxon>Aspergillaceae</taxon>
        <taxon>Aspergillus</taxon>
        <taxon>Aspergillus subgen. Aspergillus</taxon>
    </lineage>
</organism>
<proteinExistence type="predicted"/>
<dbReference type="Proteomes" id="UP000019804">
    <property type="component" value="Unassembled WGS sequence"/>
</dbReference>
<dbReference type="HOGENOM" id="CLU_1876000_0_0_1"/>
<dbReference type="EMBL" id="KK088443">
    <property type="protein sequence ID" value="EYE91634.1"/>
    <property type="molecule type" value="Genomic_DNA"/>
</dbReference>